<protein>
    <submittedName>
        <fullName evidence="1">Uncharacterized protein</fullName>
    </submittedName>
</protein>
<reference evidence="1 2" key="1">
    <citation type="submission" date="2024-07" db="EMBL/GenBank/DDBJ databases">
        <authorList>
            <person name="Lee S."/>
            <person name="Kang M."/>
        </authorList>
    </citation>
    <scope>NUCLEOTIDE SEQUENCE [LARGE SCALE GENOMIC DNA]</scope>
    <source>
        <strain evidence="1 2">DS6</strain>
    </source>
</reference>
<dbReference type="EMBL" id="JBFPJR010000005">
    <property type="protein sequence ID" value="MEX0426880.1"/>
    <property type="molecule type" value="Genomic_DNA"/>
</dbReference>
<name>A0ABV3SXZ3_9ACTN</name>
<gene>
    <name evidence="1" type="ORF">AB3X52_04540</name>
</gene>
<keyword evidence="2" id="KW-1185">Reference proteome</keyword>
<proteinExistence type="predicted"/>
<dbReference type="Proteomes" id="UP001556631">
    <property type="component" value="Unassembled WGS sequence"/>
</dbReference>
<dbReference type="RefSeq" id="WP_367991717.1">
    <property type="nucleotide sequence ID" value="NZ_JBFPJR010000005.1"/>
</dbReference>
<organism evidence="1 2">
    <name type="scientific">Nocardioides eburneus</name>
    <dbReference type="NCBI Taxonomy" id="3231482"/>
    <lineage>
        <taxon>Bacteria</taxon>
        <taxon>Bacillati</taxon>
        <taxon>Actinomycetota</taxon>
        <taxon>Actinomycetes</taxon>
        <taxon>Propionibacteriales</taxon>
        <taxon>Nocardioidaceae</taxon>
        <taxon>Nocardioides</taxon>
    </lineage>
</organism>
<evidence type="ECO:0000313" key="2">
    <source>
        <dbReference type="Proteomes" id="UP001556631"/>
    </source>
</evidence>
<accession>A0ABV3SXZ3</accession>
<comment type="caution">
    <text evidence="1">The sequence shown here is derived from an EMBL/GenBank/DDBJ whole genome shotgun (WGS) entry which is preliminary data.</text>
</comment>
<evidence type="ECO:0000313" key="1">
    <source>
        <dbReference type="EMBL" id="MEX0426880.1"/>
    </source>
</evidence>
<sequence length="118" mass="11909">MAGRLEVDPDALSLVARGIDETIAGLSGLGVLSEGEVGRGFGGLALTTMEAGHQGLAAAMADFCDRWGWDVRGLVVDANRAAAALDLSAGLYEHEDAALKGAITTAAALVSDPDTGGR</sequence>